<evidence type="ECO:0000256" key="1">
    <source>
        <dbReference type="SAM" id="MobiDB-lite"/>
    </source>
</evidence>
<dbReference type="AlphaFoldDB" id="A0A2N8UC36"/>
<evidence type="ECO:0000313" key="2">
    <source>
        <dbReference type="EMBL" id="SJX62309.1"/>
    </source>
</evidence>
<reference evidence="2 3" key="1">
    <citation type="submission" date="2017-02" db="EMBL/GenBank/DDBJ databases">
        <authorList>
            <person name="Peterson S.W."/>
        </authorList>
    </citation>
    <scope>NUCLEOTIDE SEQUENCE [LARGE SCALE GENOMIC DNA]</scope>
    <source>
        <strain evidence="2 3">SRS1_H2-8</strain>
    </source>
</reference>
<protein>
    <submittedName>
        <fullName evidence="2">Uncharacterized protein</fullName>
    </submittedName>
</protein>
<dbReference type="Proteomes" id="UP000239563">
    <property type="component" value="Chromosome IV"/>
</dbReference>
<evidence type="ECO:0000313" key="3">
    <source>
        <dbReference type="Proteomes" id="UP000239563"/>
    </source>
</evidence>
<feature type="region of interest" description="Disordered" evidence="1">
    <location>
        <begin position="1"/>
        <end position="23"/>
    </location>
</feature>
<accession>A0A2N8UC36</accession>
<proteinExistence type="predicted"/>
<feature type="compositionally biased region" description="Basic and acidic residues" evidence="1">
    <location>
        <begin position="7"/>
        <end position="23"/>
    </location>
</feature>
<sequence>MVVPQKRGRDEEHDLEHQERDHDCDRVDATSANASGVTPMIDSDATVATAAASTEVAATITASTTTTIDTKRPVTLMDLPDELLLLILDHLCRDLAPALLSAACTPSPHVHRLLRQSLPSPLRRVEAMADTSFAPCLSHTRHIRIDFDSLWERDNAFAYYLAHVWLVCLTAVNLETLELSDLVLNSGDSSSYYGLAPYKFFEAAKPLQFDLAYQFRQNVQPPSAGGRGIGFAKLKTVFLMDGNAGIRLNDYANLFLIPRHLCSDRIAEMHELSPINCSTYPDDCKAITACPSLKNLTLVLWYDQLVIDASFLRAMAHVAAHHPRLKRLNLVSRRLRYDPQRVETGMTLNEWFKLKVVPLLQLAEELFANKLQLHIYILTKDANRHQTLDAIEEYQDSFANINVDVISVHSEFSPSAVYNSAAAIHRKLCSKATTAQAWRHQGLTRLRMEPNPSFFH</sequence>
<name>A0A2N8UC36_9BASI</name>
<gene>
    <name evidence="2" type="ORF">SRS1_13155</name>
</gene>
<dbReference type="EMBL" id="LT795057">
    <property type="protein sequence ID" value="SJX62309.1"/>
    <property type="molecule type" value="Genomic_DNA"/>
</dbReference>
<organism evidence="2 3">
    <name type="scientific">Sporisorium reilianum f. sp. reilianum</name>
    <dbReference type="NCBI Taxonomy" id="72559"/>
    <lineage>
        <taxon>Eukaryota</taxon>
        <taxon>Fungi</taxon>
        <taxon>Dikarya</taxon>
        <taxon>Basidiomycota</taxon>
        <taxon>Ustilaginomycotina</taxon>
        <taxon>Ustilaginomycetes</taxon>
        <taxon>Ustilaginales</taxon>
        <taxon>Ustilaginaceae</taxon>
        <taxon>Sporisorium</taxon>
    </lineage>
</organism>